<reference evidence="1 2" key="1">
    <citation type="submission" date="2019-12" db="EMBL/GenBank/DDBJ databases">
        <title>Draft genome sequence of the ascomycete Xylaria multiplex DSM 110363.</title>
        <authorList>
            <person name="Buettner E."/>
            <person name="Kellner H."/>
        </authorList>
    </citation>
    <scope>NUCLEOTIDE SEQUENCE [LARGE SCALE GENOMIC DNA]</scope>
    <source>
        <strain evidence="1 2">DSM 110363</strain>
    </source>
</reference>
<gene>
    <name evidence="1" type="ORF">GQX73_g860</name>
</gene>
<name>A0A7C8MYQ6_9PEZI</name>
<evidence type="ECO:0000313" key="1">
    <source>
        <dbReference type="EMBL" id="KAF2972711.1"/>
    </source>
</evidence>
<proteinExistence type="predicted"/>
<dbReference type="InParanoid" id="A0A7C8MYQ6"/>
<organism evidence="1 2">
    <name type="scientific">Xylaria multiplex</name>
    <dbReference type="NCBI Taxonomy" id="323545"/>
    <lineage>
        <taxon>Eukaryota</taxon>
        <taxon>Fungi</taxon>
        <taxon>Dikarya</taxon>
        <taxon>Ascomycota</taxon>
        <taxon>Pezizomycotina</taxon>
        <taxon>Sordariomycetes</taxon>
        <taxon>Xylariomycetidae</taxon>
        <taxon>Xylariales</taxon>
        <taxon>Xylariaceae</taxon>
        <taxon>Xylaria</taxon>
    </lineage>
</organism>
<keyword evidence="2" id="KW-1185">Reference proteome</keyword>
<dbReference type="AlphaFoldDB" id="A0A7C8MYQ6"/>
<sequence>MAEVELLRTKLVLEKLETQNRDSPEIGKIARELSSHFRELGALQQVRGGASSTRNFLRIVIRGHKEKCEHHLRMCKQLNDALISIVVARMGVDIHNLISKSTMIDAGLQEQRARDISLQASCNQVIAALGRYGFETGRMRNREMEVTPLERSAKPGASSELQCYDEYDDNDANSSPVVIGRCDSDQPKIKTFHHLCLRGLEILAQISSLKEFGTYLTRLETWSFGLMGRTDEHSAEMSLDFIFWPGDESFWPFWTSDVHSVAAGYSMIVDVFIKILLYLESLLITIQPDSSDAVSYLTLLQDFLEIPMVADRSQKVSMHDLDEVGTLSNGMICVSGIEAQIWRLYDMLPAIGSARQVYCFAPIIRNLGHSKTSSRGLVRGKAKCYEDESESQDLIEFNARLSEAIADSLKGKKEEDIRKEAELFEKINDQLHKWKEDRRGELTVEMMKTLRKMRERLQNLQHDLKMDTEGPAVPTMQGSLISHKLVSEARREVEIGIEDLFKLHGV</sequence>
<accession>A0A7C8MYQ6</accession>
<comment type="caution">
    <text evidence="1">The sequence shown here is derived from an EMBL/GenBank/DDBJ whole genome shotgun (WGS) entry which is preliminary data.</text>
</comment>
<dbReference type="OrthoDB" id="4746929at2759"/>
<dbReference type="EMBL" id="WUBL01000005">
    <property type="protein sequence ID" value="KAF2972711.1"/>
    <property type="molecule type" value="Genomic_DNA"/>
</dbReference>
<evidence type="ECO:0000313" key="2">
    <source>
        <dbReference type="Proteomes" id="UP000481858"/>
    </source>
</evidence>
<dbReference type="Proteomes" id="UP000481858">
    <property type="component" value="Unassembled WGS sequence"/>
</dbReference>
<protein>
    <submittedName>
        <fullName evidence="1">Uncharacterized protein</fullName>
    </submittedName>
</protein>